<keyword evidence="3" id="KW-1185">Reference proteome</keyword>
<dbReference type="Gene3D" id="3.10.180.10">
    <property type="entry name" value="2,3-Dihydroxybiphenyl 1,2-Dioxygenase, domain 1"/>
    <property type="match status" value="1"/>
</dbReference>
<gene>
    <name evidence="2" type="ORF">EV191_1011252</name>
</gene>
<feature type="domain" description="Glyoxalase-like" evidence="1">
    <location>
        <begin position="8"/>
        <end position="125"/>
    </location>
</feature>
<evidence type="ECO:0000259" key="1">
    <source>
        <dbReference type="Pfam" id="PF18029"/>
    </source>
</evidence>
<protein>
    <recommendedName>
        <fullName evidence="1">Glyoxalase-like domain-containing protein</fullName>
    </recommendedName>
</protein>
<dbReference type="InterPro" id="IPR029068">
    <property type="entry name" value="Glyas_Bleomycin-R_OHBP_Dase"/>
</dbReference>
<dbReference type="PANTHER" id="PTHR35908:SF1">
    <property type="entry name" value="CONSERVED PROTEIN"/>
    <property type="match status" value="1"/>
</dbReference>
<evidence type="ECO:0000313" key="3">
    <source>
        <dbReference type="Proteomes" id="UP000294911"/>
    </source>
</evidence>
<dbReference type="Proteomes" id="UP000294911">
    <property type="component" value="Unassembled WGS sequence"/>
</dbReference>
<organism evidence="2 3">
    <name type="scientific">Tamaricihabitans halophyticus</name>
    <dbReference type="NCBI Taxonomy" id="1262583"/>
    <lineage>
        <taxon>Bacteria</taxon>
        <taxon>Bacillati</taxon>
        <taxon>Actinomycetota</taxon>
        <taxon>Actinomycetes</taxon>
        <taxon>Pseudonocardiales</taxon>
        <taxon>Pseudonocardiaceae</taxon>
        <taxon>Tamaricihabitans</taxon>
    </lineage>
</organism>
<dbReference type="SUPFAM" id="SSF54593">
    <property type="entry name" value="Glyoxalase/Bleomycin resistance protein/Dihydroxybiphenyl dioxygenase"/>
    <property type="match status" value="1"/>
</dbReference>
<proteinExistence type="predicted"/>
<evidence type="ECO:0000313" key="2">
    <source>
        <dbReference type="EMBL" id="TCP57298.1"/>
    </source>
</evidence>
<dbReference type="AlphaFoldDB" id="A0A4R2R655"/>
<reference evidence="2 3" key="1">
    <citation type="submission" date="2019-03" db="EMBL/GenBank/DDBJ databases">
        <title>Genomic Encyclopedia of Type Strains, Phase IV (KMG-IV): sequencing the most valuable type-strain genomes for metagenomic binning, comparative biology and taxonomic classification.</title>
        <authorList>
            <person name="Goeker M."/>
        </authorList>
    </citation>
    <scope>NUCLEOTIDE SEQUENCE [LARGE SCALE GENOMIC DNA]</scope>
    <source>
        <strain evidence="2 3">DSM 45765</strain>
    </source>
</reference>
<name>A0A4R2R655_9PSEU</name>
<dbReference type="Pfam" id="PF18029">
    <property type="entry name" value="Glyoxalase_6"/>
    <property type="match status" value="1"/>
</dbReference>
<comment type="caution">
    <text evidence="2">The sequence shown here is derived from an EMBL/GenBank/DDBJ whole genome shotgun (WGS) entry which is preliminary data.</text>
</comment>
<dbReference type="RefSeq" id="WP_132875789.1">
    <property type="nucleotide sequence ID" value="NZ_SLXQ01000001.1"/>
</dbReference>
<dbReference type="EMBL" id="SLXQ01000001">
    <property type="protein sequence ID" value="TCP57298.1"/>
    <property type="molecule type" value="Genomic_DNA"/>
</dbReference>
<dbReference type="PANTHER" id="PTHR35908">
    <property type="entry name" value="HYPOTHETICAL FUSION PROTEIN"/>
    <property type="match status" value="1"/>
</dbReference>
<accession>A0A4R2R655</accession>
<dbReference type="OrthoDB" id="3212826at2"/>
<sequence>MPSSIAAIAVDCHDQDLLAAFWCSALGYQIVARWKDQYDRQYLEIGPEDLDGVEVEPKQPVMLFQPVPDDKRDKNRLHLDLRPPIGEQTVEVERLVALGARVVLADKQLPWVVLVDPEGNEFCVLPSRSPARPSTVEVDKD</sequence>
<dbReference type="InterPro" id="IPR041581">
    <property type="entry name" value="Glyoxalase_6"/>
</dbReference>